<dbReference type="GO" id="GO:0005524">
    <property type="term" value="F:ATP binding"/>
    <property type="evidence" value="ECO:0007669"/>
    <property type="project" value="UniProtKB-UniRule"/>
</dbReference>
<dbReference type="InterPro" id="IPR005216">
    <property type="entry name" value="Citrate_lyase_ligase"/>
</dbReference>
<dbReference type="GO" id="GO:0016829">
    <property type="term" value="F:lyase activity"/>
    <property type="evidence" value="ECO:0007669"/>
    <property type="project" value="UniProtKB-KW"/>
</dbReference>
<dbReference type="InterPro" id="IPR000182">
    <property type="entry name" value="GNAT_dom"/>
</dbReference>
<dbReference type="SMART" id="SM00764">
    <property type="entry name" value="Citrate_ly_lig"/>
    <property type="match status" value="1"/>
</dbReference>
<comment type="function">
    <text evidence="3">Acetylation of prosthetic group (2-(5''-phosphoribosyl)-3'-dephosphocoenzyme-A) of the gamma subunit of citrate lyase.</text>
</comment>
<organism evidence="5 6">
    <name type="scientific">Enterococcus faecium EnGen0003</name>
    <dbReference type="NCBI Taxonomy" id="1138901"/>
    <lineage>
        <taxon>Bacteria</taxon>
        <taxon>Bacillati</taxon>
        <taxon>Bacillota</taxon>
        <taxon>Bacilli</taxon>
        <taxon>Lactobacillales</taxon>
        <taxon>Enterococcaceae</taxon>
        <taxon>Enterococcus</taxon>
    </lineage>
</organism>
<dbReference type="AlphaFoldDB" id="A0A828ZP85"/>
<dbReference type="InterPro" id="IPR013166">
    <property type="entry name" value="Citrate_lyase_ligase_C"/>
</dbReference>
<comment type="catalytic activity">
    <reaction evidence="3">
        <text>holo-[citrate lyase ACP] + acetate + ATP = acetyl-[citrate lyase ACP] + AMP + diphosphate</text>
        <dbReference type="Rhea" id="RHEA:23788"/>
        <dbReference type="Rhea" id="RHEA-COMP:10158"/>
        <dbReference type="Rhea" id="RHEA-COMP:13710"/>
        <dbReference type="ChEBI" id="CHEBI:30089"/>
        <dbReference type="ChEBI" id="CHEBI:30616"/>
        <dbReference type="ChEBI" id="CHEBI:33019"/>
        <dbReference type="ChEBI" id="CHEBI:82683"/>
        <dbReference type="ChEBI" id="CHEBI:137976"/>
        <dbReference type="ChEBI" id="CHEBI:456215"/>
        <dbReference type="EC" id="6.2.1.22"/>
    </reaction>
</comment>
<keyword evidence="5" id="KW-0456">Lyase</keyword>
<dbReference type="GO" id="GO:0008771">
    <property type="term" value="F:[citrate (pro-3S)-lyase] ligase activity"/>
    <property type="evidence" value="ECO:0007669"/>
    <property type="project" value="UniProtKB-EC"/>
</dbReference>
<keyword evidence="2 3" id="KW-0067">ATP-binding</keyword>
<dbReference type="GO" id="GO:0016747">
    <property type="term" value="F:acyltransferase activity, transferring groups other than amino-acyl groups"/>
    <property type="evidence" value="ECO:0007669"/>
    <property type="project" value="InterPro"/>
</dbReference>
<dbReference type="PANTHER" id="PTHR40599">
    <property type="entry name" value="[CITRATE [PRO-3S]-LYASE] LIGASE"/>
    <property type="match status" value="1"/>
</dbReference>
<dbReference type="InterPro" id="IPR004821">
    <property type="entry name" value="Cyt_trans-like"/>
</dbReference>
<dbReference type="Gene3D" id="3.40.50.620">
    <property type="entry name" value="HUPs"/>
    <property type="match status" value="1"/>
</dbReference>
<evidence type="ECO:0000313" key="5">
    <source>
        <dbReference type="EMBL" id="ELB02114.1"/>
    </source>
</evidence>
<evidence type="ECO:0000256" key="3">
    <source>
        <dbReference type="PIRNR" id="PIRNR005751"/>
    </source>
</evidence>
<gene>
    <name evidence="5" type="ORF">OIE_04540</name>
</gene>
<feature type="domain" description="N-acetyltransferase" evidence="4">
    <location>
        <begin position="1"/>
        <end position="125"/>
    </location>
</feature>
<dbReference type="SUPFAM" id="SSF55729">
    <property type="entry name" value="Acyl-CoA N-acyltransferases (Nat)"/>
    <property type="match status" value="1"/>
</dbReference>
<dbReference type="RefSeq" id="WP_002309876.1">
    <property type="nucleotide sequence ID" value="NZ_KB029692.1"/>
</dbReference>
<proteinExistence type="predicted"/>
<dbReference type="NCBIfam" id="TIGR00125">
    <property type="entry name" value="cyt_tran_rel"/>
    <property type="match status" value="1"/>
</dbReference>
<evidence type="ECO:0000259" key="4">
    <source>
        <dbReference type="PROSITE" id="PS51186"/>
    </source>
</evidence>
<evidence type="ECO:0000313" key="6">
    <source>
        <dbReference type="Proteomes" id="UP000010553"/>
    </source>
</evidence>
<comment type="caution">
    <text evidence="5">The sequence shown here is derived from an EMBL/GenBank/DDBJ whole genome shotgun (WGS) entry which is preliminary data.</text>
</comment>
<evidence type="ECO:0000256" key="1">
    <source>
        <dbReference type="ARBA" id="ARBA00022741"/>
    </source>
</evidence>
<dbReference type="NCBIfam" id="TIGR00124">
    <property type="entry name" value="cit_ly_ligase"/>
    <property type="match status" value="1"/>
</dbReference>
<dbReference type="InterPro" id="IPR016181">
    <property type="entry name" value="Acyl_CoA_acyltransferase"/>
</dbReference>
<keyword evidence="1 3" id="KW-0547">Nucleotide-binding</keyword>
<dbReference type="InterPro" id="IPR014729">
    <property type="entry name" value="Rossmann-like_a/b/a_fold"/>
</dbReference>
<dbReference type="Proteomes" id="UP000010553">
    <property type="component" value="Unassembled WGS sequence"/>
</dbReference>
<dbReference type="SUPFAM" id="SSF52374">
    <property type="entry name" value="Nucleotidylyl transferase"/>
    <property type="match status" value="1"/>
</dbReference>
<reference evidence="5 6" key="1">
    <citation type="submission" date="2012-12" db="EMBL/GenBank/DDBJ databases">
        <title>The Genome Sequence of Enterococcus faecium E1590.</title>
        <authorList>
            <consortium name="The Broad Institute Genome Sequencing Platform"/>
            <consortium name="The Broad Institute Genome Sequencing Center for Infectious Disease"/>
            <person name="Earl A.M."/>
            <person name="Gilmore M.S."/>
            <person name="van Schaik W."/>
            <person name="Lebreton F."/>
            <person name="Willems R.J."/>
            <person name="Walker B."/>
            <person name="Young S.K."/>
            <person name="Zeng Q."/>
            <person name="Gargeya S."/>
            <person name="Fitzgerald M."/>
            <person name="Haas B."/>
            <person name="Abouelleil A."/>
            <person name="Alvarado L."/>
            <person name="Arachchi H.M."/>
            <person name="Berlin A.M."/>
            <person name="Chapman S.B."/>
            <person name="Dewar J."/>
            <person name="Goldberg J."/>
            <person name="Griggs A."/>
            <person name="Gujja S."/>
            <person name="Hansen M."/>
            <person name="Howarth C."/>
            <person name="Imamovic A."/>
            <person name="Larimer J."/>
            <person name="McCowan C."/>
            <person name="Murphy C."/>
            <person name="Neiman D."/>
            <person name="Pearson M."/>
            <person name="Priest M."/>
            <person name="Roberts A."/>
            <person name="Saif S."/>
            <person name="Shea T."/>
            <person name="Sisk P."/>
            <person name="Sykes S."/>
            <person name="Wortman J."/>
            <person name="Nusbaum C."/>
            <person name="Birren B."/>
        </authorList>
    </citation>
    <scope>NUCLEOTIDE SEQUENCE [LARGE SCALE GENOMIC DNA]</scope>
    <source>
        <strain evidence="5 6">E1590</strain>
    </source>
</reference>
<keyword evidence="3 5" id="KW-0436">Ligase</keyword>
<dbReference type="Gene3D" id="3.40.630.30">
    <property type="match status" value="1"/>
</dbReference>
<protein>
    <recommendedName>
        <fullName evidence="3">[Citrate [pro-3S]-lyase] ligase</fullName>
        <ecNumber evidence="3">6.2.1.22</ecNumber>
    </recommendedName>
</protein>
<dbReference type="PANTHER" id="PTHR40599:SF1">
    <property type="entry name" value="[CITRATE [PRO-3S]-LYASE] LIGASE"/>
    <property type="match status" value="1"/>
</dbReference>
<dbReference type="PROSITE" id="PS51186">
    <property type="entry name" value="GNAT"/>
    <property type="match status" value="1"/>
</dbReference>
<dbReference type="EMBL" id="AHXC01000005">
    <property type="protein sequence ID" value="ELB02114.1"/>
    <property type="molecule type" value="Genomic_DNA"/>
</dbReference>
<dbReference type="EC" id="6.2.1.22" evidence="3"/>
<dbReference type="PIRSF" id="PIRSF005751">
    <property type="entry name" value="Acet_citr_lig"/>
    <property type="match status" value="1"/>
</dbReference>
<sequence>MYVLKQLWLSKEHQTMIKWQELLHTVGLSGNECPDYTVGIYDGDQLIASGSYEGQVIKYIAVCKKYQSEKLLIRIINHLIEKLREEGKLHYFIYTKLENQRVFRSLGFKEVFSTREVAFMELGAPNFNEYKALLKQSKKAESASGIVINANPFTKGHQYLVESAAKESEYVYLFVLSAEESMFSAADRFEMVKRGVAHLKNVSVLPTNDYLISAAVFPAYFLKEKAPIEQARIQATFDSQLFKEKIAPILHINKRFVGEEPFSEVTNLYNQTMKEVFDSDISLIILPRLSCNGETISATKARQAIKERNEQKLMKFLPETTLEYLHQKGVMTCGNKTSCSCWYR</sequence>
<name>A0A828ZP85_ENTFC</name>
<accession>A0A828ZP85</accession>
<evidence type="ECO:0000256" key="2">
    <source>
        <dbReference type="ARBA" id="ARBA00022840"/>
    </source>
</evidence>
<dbReference type="Pfam" id="PF08218">
    <property type="entry name" value="Citrate_ly_lig"/>
    <property type="match status" value="1"/>
</dbReference>